<dbReference type="EMBL" id="AZST01002455">
    <property type="protein sequence ID" value="KEP44967.1"/>
    <property type="molecule type" value="Genomic_DNA"/>
</dbReference>
<dbReference type="InterPro" id="IPR002641">
    <property type="entry name" value="PNPLA_dom"/>
</dbReference>
<evidence type="ECO:0000259" key="6">
    <source>
        <dbReference type="PROSITE" id="PS51635"/>
    </source>
</evidence>
<dbReference type="GO" id="GO:0046486">
    <property type="term" value="P:glycerolipid metabolic process"/>
    <property type="evidence" value="ECO:0007669"/>
    <property type="project" value="UniProtKB-ARBA"/>
</dbReference>
<evidence type="ECO:0000256" key="4">
    <source>
        <dbReference type="PROSITE-ProRule" id="PRU01161"/>
    </source>
</evidence>
<dbReference type="PROSITE" id="PS51635">
    <property type="entry name" value="PNPLA"/>
    <property type="match status" value="1"/>
</dbReference>
<dbReference type="PANTHER" id="PTHR24185:SF1">
    <property type="entry name" value="CALCIUM-INDEPENDENT PHOSPHOLIPASE A2-GAMMA"/>
    <property type="match status" value="1"/>
</dbReference>
<comment type="caution">
    <text evidence="7">The sequence shown here is derived from an EMBL/GenBank/DDBJ whole genome shotgun (WGS) entry which is preliminary data.</text>
</comment>
<feature type="short sequence motif" description="GXGXXG" evidence="4">
    <location>
        <begin position="84"/>
        <end position="89"/>
    </location>
</feature>
<dbReference type="GO" id="GO:0019369">
    <property type="term" value="P:arachidonate metabolic process"/>
    <property type="evidence" value="ECO:0007669"/>
    <property type="project" value="TreeGrafter"/>
</dbReference>
<dbReference type="STRING" id="1423351.A0A074S4C1"/>
<organism evidence="7 8">
    <name type="scientific">Rhizoctonia solani 123E</name>
    <dbReference type="NCBI Taxonomy" id="1423351"/>
    <lineage>
        <taxon>Eukaryota</taxon>
        <taxon>Fungi</taxon>
        <taxon>Dikarya</taxon>
        <taxon>Basidiomycota</taxon>
        <taxon>Agaricomycotina</taxon>
        <taxon>Agaricomycetes</taxon>
        <taxon>Cantharellales</taxon>
        <taxon>Ceratobasidiaceae</taxon>
        <taxon>Rhizoctonia</taxon>
    </lineage>
</organism>
<dbReference type="GO" id="GO:0016042">
    <property type="term" value="P:lipid catabolic process"/>
    <property type="evidence" value="ECO:0007669"/>
    <property type="project" value="UniProtKB-UniRule"/>
</dbReference>
<dbReference type="GO" id="GO:0016020">
    <property type="term" value="C:membrane"/>
    <property type="evidence" value="ECO:0007669"/>
    <property type="project" value="TreeGrafter"/>
</dbReference>
<dbReference type="SUPFAM" id="SSF52151">
    <property type="entry name" value="FabD/lysophospholipase-like"/>
    <property type="match status" value="1"/>
</dbReference>
<keyword evidence="1 4" id="KW-0378">Hydrolase</keyword>
<evidence type="ECO:0000313" key="8">
    <source>
        <dbReference type="Proteomes" id="UP000027456"/>
    </source>
</evidence>
<sequence>MALFNTTCMRSITAMARHLNQKPLCRSFLLNQKTGGFNVQGDLTVKSLIHSHSHNSASALDIMPQLSPGNQDNARPLRILSLDGGGVRGLSSLIILQEFIERLKTTQGVTKPIVPADFFNLIVGTSTGGIIALMLGRLRMSVDEVLDMYKTLSKQVFHPGRTATAIHSCATLLMDGVPSMYDESKIEKLMKQAIAERVKDQDAEAVLENLPFSSELCRTAVITARSADATRPILMRSYAAHDADPENSQFKIWEAARATSAAPLFFRPMKAGAHKASYIDGCVSGHCNPSLLAMQEVKHIWPGRKIDLFMSVGTGSPTSVALRAPINRFITDFIYLASNTVQAHETAWREFKRRYQVSPYVRLSVDDKISDIRLDDPSKLGDISGATLAYLTVARNSEKIQRCVNLGTGMMPSKLGPCNEPHEDEEDTLLSSSLGGHPVKSEGLPTHLESVGESVSFMK</sequence>
<dbReference type="Proteomes" id="UP000027456">
    <property type="component" value="Unassembled WGS sequence"/>
</dbReference>
<feature type="active site" description="Nucleophile" evidence="4">
    <location>
        <position position="126"/>
    </location>
</feature>
<feature type="region of interest" description="Disordered" evidence="5">
    <location>
        <begin position="416"/>
        <end position="459"/>
    </location>
</feature>
<reference evidence="7 8" key="1">
    <citation type="submission" date="2013-12" db="EMBL/GenBank/DDBJ databases">
        <authorList>
            <person name="Cubeta M."/>
            <person name="Pakala S."/>
            <person name="Fedorova N."/>
            <person name="Thomas E."/>
            <person name="Dean R."/>
            <person name="Jabaji S."/>
            <person name="Neate S."/>
            <person name="Toda T."/>
            <person name="Tavantzis S."/>
            <person name="Vilgalys R."/>
            <person name="Bharathan N."/>
            <person name="Pakala S."/>
            <person name="Losada L.S."/>
            <person name="Zafar N."/>
            <person name="Nierman W."/>
        </authorList>
    </citation>
    <scope>NUCLEOTIDE SEQUENCE [LARGE SCALE GENOMIC DNA]</scope>
    <source>
        <strain evidence="7 8">123E</strain>
    </source>
</reference>
<dbReference type="GO" id="GO:0047499">
    <property type="term" value="F:calcium-independent phospholipase A2 activity"/>
    <property type="evidence" value="ECO:0007669"/>
    <property type="project" value="TreeGrafter"/>
</dbReference>
<evidence type="ECO:0000313" key="7">
    <source>
        <dbReference type="EMBL" id="KEP44967.1"/>
    </source>
</evidence>
<evidence type="ECO:0000256" key="5">
    <source>
        <dbReference type="SAM" id="MobiDB-lite"/>
    </source>
</evidence>
<evidence type="ECO:0000256" key="2">
    <source>
        <dbReference type="ARBA" id="ARBA00022963"/>
    </source>
</evidence>
<keyword evidence="8" id="KW-1185">Reference proteome</keyword>
<dbReference type="AlphaFoldDB" id="A0A074S4C1"/>
<evidence type="ECO:0000256" key="1">
    <source>
        <dbReference type="ARBA" id="ARBA00022801"/>
    </source>
</evidence>
<keyword evidence="2 4" id="KW-0442">Lipid degradation</keyword>
<evidence type="ECO:0000256" key="3">
    <source>
        <dbReference type="ARBA" id="ARBA00023098"/>
    </source>
</evidence>
<dbReference type="Pfam" id="PF01734">
    <property type="entry name" value="Patatin"/>
    <property type="match status" value="1"/>
</dbReference>
<dbReference type="HOGENOM" id="CLU_000288_144_2_1"/>
<feature type="short sequence motif" description="GXSXG" evidence="4">
    <location>
        <begin position="124"/>
        <end position="128"/>
    </location>
</feature>
<dbReference type="InterPro" id="IPR016035">
    <property type="entry name" value="Acyl_Trfase/lysoPLipase"/>
</dbReference>
<dbReference type="Gene3D" id="3.40.1090.10">
    <property type="entry name" value="Cytosolic phospholipase A2 catalytic domain"/>
    <property type="match status" value="1"/>
</dbReference>
<protein>
    <submittedName>
        <fullName evidence="7">Patatin-like phospholipase</fullName>
    </submittedName>
</protein>
<comment type="caution">
    <text evidence="4">Lacks conserved residue(s) required for the propagation of feature annotation.</text>
</comment>
<feature type="active site" description="Proton acceptor" evidence="4">
    <location>
        <position position="280"/>
    </location>
</feature>
<keyword evidence="3 4" id="KW-0443">Lipid metabolism</keyword>
<accession>A0A074S4C1</accession>
<dbReference type="PANTHER" id="PTHR24185">
    <property type="entry name" value="CALCIUM-INDEPENDENT PHOSPHOLIPASE A2-GAMMA"/>
    <property type="match status" value="1"/>
</dbReference>
<name>A0A074S4C1_9AGAM</name>
<feature type="domain" description="PNPLA" evidence="6">
    <location>
        <begin position="80"/>
        <end position="294"/>
    </location>
</feature>
<dbReference type="OrthoDB" id="630895at2759"/>
<gene>
    <name evidence="7" type="ORF">V565_338680</name>
</gene>
<proteinExistence type="predicted"/>